<gene>
    <name evidence="1" type="ORF">L195_g008448</name>
    <name evidence="2" type="ORF">L195_g008514</name>
</gene>
<protein>
    <submittedName>
        <fullName evidence="1">Uncharacterized protein</fullName>
    </submittedName>
</protein>
<dbReference type="EMBL" id="ASHM01004824">
    <property type="protein sequence ID" value="PNY11832.1"/>
    <property type="molecule type" value="Genomic_DNA"/>
</dbReference>
<organism evidence="1 3">
    <name type="scientific">Trifolium pratense</name>
    <name type="common">Red clover</name>
    <dbReference type="NCBI Taxonomy" id="57577"/>
    <lineage>
        <taxon>Eukaryota</taxon>
        <taxon>Viridiplantae</taxon>
        <taxon>Streptophyta</taxon>
        <taxon>Embryophyta</taxon>
        <taxon>Tracheophyta</taxon>
        <taxon>Spermatophyta</taxon>
        <taxon>Magnoliopsida</taxon>
        <taxon>eudicotyledons</taxon>
        <taxon>Gunneridae</taxon>
        <taxon>Pentapetalae</taxon>
        <taxon>rosids</taxon>
        <taxon>fabids</taxon>
        <taxon>Fabales</taxon>
        <taxon>Fabaceae</taxon>
        <taxon>Papilionoideae</taxon>
        <taxon>50 kb inversion clade</taxon>
        <taxon>NPAAA clade</taxon>
        <taxon>Hologalegina</taxon>
        <taxon>IRL clade</taxon>
        <taxon>Trifolieae</taxon>
        <taxon>Trifolium</taxon>
    </lineage>
</organism>
<reference evidence="1 3" key="1">
    <citation type="journal article" date="2014" name="Am. J. Bot.">
        <title>Genome assembly and annotation for red clover (Trifolium pratense; Fabaceae).</title>
        <authorList>
            <person name="Istvanek J."/>
            <person name="Jaros M."/>
            <person name="Krenek A."/>
            <person name="Repkova J."/>
        </authorList>
    </citation>
    <scope>NUCLEOTIDE SEQUENCE [LARGE SCALE GENOMIC DNA]</scope>
    <source>
        <strain evidence="3">cv. Tatra</strain>
        <tissue evidence="1">Young leaves</tissue>
    </source>
</reference>
<evidence type="ECO:0000313" key="3">
    <source>
        <dbReference type="Proteomes" id="UP000236291"/>
    </source>
</evidence>
<dbReference type="AlphaFoldDB" id="A0A2K3P976"/>
<dbReference type="Proteomes" id="UP000236291">
    <property type="component" value="Unassembled WGS sequence"/>
</dbReference>
<accession>A0A2K3P976</accession>
<sequence>MHMGDVKDCLEEADVEEVISAETWLENPQKSLLILEQPCIEDTGREGGKNSASLVMKISHLNMFVKQHFKVKIVEEFEEAEGVARAT</sequence>
<reference evidence="1 3" key="2">
    <citation type="journal article" date="2017" name="Front. Plant Sci.">
        <title>Gene Classification and Mining of Molecular Markers Useful in Red Clover (Trifolium pratense) Breeding.</title>
        <authorList>
            <person name="Istvanek J."/>
            <person name="Dluhosova J."/>
            <person name="Dluhos P."/>
            <person name="Patkova L."/>
            <person name="Nedelnik J."/>
            <person name="Repkova J."/>
        </authorList>
    </citation>
    <scope>NUCLEOTIDE SEQUENCE [LARGE SCALE GENOMIC DNA]</scope>
    <source>
        <strain evidence="3">cv. Tatra</strain>
        <tissue evidence="1">Young leaves</tissue>
    </source>
</reference>
<evidence type="ECO:0000313" key="2">
    <source>
        <dbReference type="EMBL" id="PNY11894.1"/>
    </source>
</evidence>
<evidence type="ECO:0000313" key="1">
    <source>
        <dbReference type="EMBL" id="PNY11832.1"/>
    </source>
</evidence>
<comment type="caution">
    <text evidence="1">The sequence shown here is derived from an EMBL/GenBank/DDBJ whole genome shotgun (WGS) entry which is preliminary data.</text>
</comment>
<proteinExistence type="predicted"/>
<dbReference type="EMBL" id="ASHM01004877">
    <property type="protein sequence ID" value="PNY11894.1"/>
    <property type="molecule type" value="Genomic_DNA"/>
</dbReference>
<name>A0A2K3P976_TRIPR</name>